<dbReference type="AlphaFoldDB" id="A0AA39TYF9"/>
<organism evidence="1 2">
    <name type="scientific">Armillaria novae-zelandiae</name>
    <dbReference type="NCBI Taxonomy" id="153914"/>
    <lineage>
        <taxon>Eukaryota</taxon>
        <taxon>Fungi</taxon>
        <taxon>Dikarya</taxon>
        <taxon>Basidiomycota</taxon>
        <taxon>Agaricomycotina</taxon>
        <taxon>Agaricomycetes</taxon>
        <taxon>Agaricomycetidae</taxon>
        <taxon>Agaricales</taxon>
        <taxon>Marasmiineae</taxon>
        <taxon>Physalacriaceae</taxon>
        <taxon>Armillaria</taxon>
    </lineage>
</organism>
<accession>A0AA39TYF9</accession>
<dbReference type="SUPFAM" id="SSF51905">
    <property type="entry name" value="FAD/NAD(P)-binding domain"/>
    <property type="match status" value="1"/>
</dbReference>
<proteinExistence type="predicted"/>
<gene>
    <name evidence="1" type="ORF">IW261DRAFT_1569901</name>
</gene>
<reference evidence="1" key="1">
    <citation type="submission" date="2023-06" db="EMBL/GenBank/DDBJ databases">
        <authorList>
            <consortium name="Lawrence Berkeley National Laboratory"/>
            <person name="Ahrendt S."/>
            <person name="Sahu N."/>
            <person name="Indic B."/>
            <person name="Wong-Bajracharya J."/>
            <person name="Merenyi Z."/>
            <person name="Ke H.-M."/>
            <person name="Monk M."/>
            <person name="Kocsube S."/>
            <person name="Drula E."/>
            <person name="Lipzen A."/>
            <person name="Balint B."/>
            <person name="Henrissat B."/>
            <person name="Andreopoulos B."/>
            <person name="Martin F.M."/>
            <person name="Harder C.B."/>
            <person name="Rigling D."/>
            <person name="Ford K.L."/>
            <person name="Foster G.D."/>
            <person name="Pangilinan J."/>
            <person name="Papanicolaou A."/>
            <person name="Barry K."/>
            <person name="LaButti K."/>
            <person name="Viragh M."/>
            <person name="Koriabine M."/>
            <person name="Yan M."/>
            <person name="Riley R."/>
            <person name="Champramary S."/>
            <person name="Plett K.L."/>
            <person name="Tsai I.J."/>
            <person name="Slot J."/>
            <person name="Sipos G."/>
            <person name="Plett J."/>
            <person name="Nagy L.G."/>
            <person name="Grigoriev I.V."/>
        </authorList>
    </citation>
    <scope>NUCLEOTIDE SEQUENCE</scope>
    <source>
        <strain evidence="1">ICMP 16352</strain>
    </source>
</reference>
<keyword evidence="2" id="KW-1185">Reference proteome</keyword>
<protein>
    <recommendedName>
        <fullName evidence="3">Aminoglycoside phosphotransferase domain-containing protein</fullName>
    </recommendedName>
</protein>
<dbReference type="EMBL" id="JAUEPR010000033">
    <property type="protein sequence ID" value="KAK0473487.1"/>
    <property type="molecule type" value="Genomic_DNA"/>
</dbReference>
<dbReference type="Proteomes" id="UP001175227">
    <property type="component" value="Unassembled WGS sequence"/>
</dbReference>
<sequence length="665" mass="74942">MPAANIRSSPLIRRVNAIPSTVLILKGTLRYGFGMLQQNTHYFRYLCFYELESHTSNECEEDDIVETFLRRLVLRGDYKNIRQVVGTVTGISHNTNTPETIDRVTVRTSEGTRTIPAALIVDCTGAAAAGMKWLRHEGYGFADGYGRNQLPLDELKIAYDQKLHYTTLQFRITPELGRKLPGLPVPYDECWGIYNNSTDSSKENRCVYSQRVDGDIIQLCFSAMGECELPRTLEDAKICARSLVTEKPIPETFFQMLDMLNEVKDTMTCSPVRYHTCAYIFPLKILKMLSAGSNYIRYERAVNLPTNWIAMGDSVMRVNPVYGQGCSKAFFGAICLHKLLMTSTVVPKDFSRKYFSIHAEKIRPLWDGLKAGDYSFSTTVPLPGETLSEGSWLRWYMKKLIILSFTDDQAGSALWHIRSLLAPSIDTLQPGLILKVKGDVLADKMHILTPTDRLALQSALADVYTKILQTVGTEFTAIGSIREKTSNHQCSYTVGSMMFWPSDTTALPSPEGSGAFSSAQDWISAVMNRQREGHEDVPERPERHEENRIRVLNAVKEYDQVPPTSLVLEHVGFGPSNILVDPGDPTKIIGILGWAGARVVPFWGLDFLELDEREWAGCGLSFRNVVMKRFSDGIWYDEDLLTAAWYARKWHVLTDMSGALPFRRS</sequence>
<dbReference type="InterPro" id="IPR036188">
    <property type="entry name" value="FAD/NAD-bd_sf"/>
</dbReference>
<comment type="caution">
    <text evidence="1">The sequence shown here is derived from an EMBL/GenBank/DDBJ whole genome shotgun (WGS) entry which is preliminary data.</text>
</comment>
<name>A0AA39TYF9_9AGAR</name>
<evidence type="ECO:0008006" key="3">
    <source>
        <dbReference type="Google" id="ProtNLM"/>
    </source>
</evidence>
<evidence type="ECO:0000313" key="2">
    <source>
        <dbReference type="Proteomes" id="UP001175227"/>
    </source>
</evidence>
<evidence type="ECO:0000313" key="1">
    <source>
        <dbReference type="EMBL" id="KAK0473487.1"/>
    </source>
</evidence>